<dbReference type="GO" id="GO:0008733">
    <property type="term" value="F:L-arabinose isomerase activity"/>
    <property type="evidence" value="ECO:0007669"/>
    <property type="project" value="UniProtKB-EC"/>
</dbReference>
<dbReference type="EMBL" id="JAUSVL010000001">
    <property type="protein sequence ID" value="MDQ0291556.1"/>
    <property type="molecule type" value="Genomic_DNA"/>
</dbReference>
<dbReference type="PANTHER" id="PTHR38464">
    <property type="entry name" value="L-ARABINOSE ISOMERASE"/>
    <property type="match status" value="1"/>
</dbReference>
<organism evidence="7 8">
    <name type="scientific">Oligosphaera ethanolica</name>
    <dbReference type="NCBI Taxonomy" id="760260"/>
    <lineage>
        <taxon>Bacteria</taxon>
        <taxon>Pseudomonadati</taxon>
        <taxon>Lentisphaerota</taxon>
        <taxon>Oligosphaeria</taxon>
        <taxon>Oligosphaerales</taxon>
        <taxon>Oligosphaeraceae</taxon>
        <taxon>Oligosphaera</taxon>
    </lineage>
</organism>
<evidence type="ECO:0000256" key="4">
    <source>
        <dbReference type="ARBA" id="ARBA00023235"/>
    </source>
</evidence>
<evidence type="ECO:0000313" key="7">
    <source>
        <dbReference type="EMBL" id="MDQ0291556.1"/>
    </source>
</evidence>
<keyword evidence="3" id="KW-0464">Manganese</keyword>
<dbReference type="CDD" id="cd00578">
    <property type="entry name" value="L-fuc_L-ara-isomerases"/>
    <property type="match status" value="1"/>
</dbReference>
<keyword evidence="5" id="KW-0119">Carbohydrate metabolism</keyword>
<dbReference type="GO" id="GO:0019569">
    <property type="term" value="P:L-arabinose catabolic process to D-xylulose 5-phosphate"/>
    <property type="evidence" value="ECO:0007669"/>
    <property type="project" value="TreeGrafter"/>
</dbReference>
<protein>
    <submittedName>
        <fullName evidence="7">L-arabinose isomerase</fullName>
        <ecNumber evidence="7">5.3.1.4</ecNumber>
    </submittedName>
</protein>
<sequence length="488" mass="53479">MINPVIPRRKPLRANVAMFSIGLDTYWQQFPGLLDELLGKSARLVQKLEANQVTVSDFGMVDCAQRAYEALPKIKAADPDVLFVDMVTYGTSATFGAIVREMNCPVVLVALQPLRAMDYARGTTYMQLCNDDYCSVPEFTGVALRMGHPVADVIIGQLDGDPEADTALAEWCRIAHVRHDLRRARLGHMGHVLEAMLDMQTDPSSLTAQLGCHIVQCEADQMLPTYRSVDPAGKDVIDMKKRILAFFDTPVPVSDPLTEKLTDADLETAAVVAVTLEKYITEKSLDGLAYYYEGEPDSVTRKLVTNFIVGNSLLTAAGFPMCGEFDIKTCVAMLIMDRLEIGGSFAEFHPIDFERDSVLVGHDGPHHLNIAEGKPVIRSLKKYHGKPGSGAGVEFNIKTGPITMLSVSVNDHGRLRFIVAEGESMPGPIPPTGNTNTHGRFAPDVRTFLKRWCLSGPTHHFALGIGHHASTLVKIADSFGIECIRVTE</sequence>
<proteinExistence type="predicted"/>
<evidence type="ECO:0000256" key="5">
    <source>
        <dbReference type="ARBA" id="ARBA00023277"/>
    </source>
</evidence>
<dbReference type="InterPro" id="IPR004216">
    <property type="entry name" value="Fuc/Ara_isomerase_C"/>
</dbReference>
<comment type="caution">
    <text evidence="7">The sequence shown here is derived from an EMBL/GenBank/DDBJ whole genome shotgun (WGS) entry which is preliminary data.</text>
</comment>
<evidence type="ECO:0000259" key="6">
    <source>
        <dbReference type="Pfam" id="PF11762"/>
    </source>
</evidence>
<dbReference type="Proteomes" id="UP001238163">
    <property type="component" value="Unassembled WGS sequence"/>
</dbReference>
<dbReference type="EC" id="5.3.1.4" evidence="7"/>
<gene>
    <name evidence="7" type="ORF">J3R75_003663</name>
</gene>
<dbReference type="PANTHER" id="PTHR38464:SF1">
    <property type="entry name" value="L-ARABINOSE ISOMERASE"/>
    <property type="match status" value="1"/>
</dbReference>
<evidence type="ECO:0000256" key="1">
    <source>
        <dbReference type="ARBA" id="ARBA00022723"/>
    </source>
</evidence>
<dbReference type="Pfam" id="PF11762">
    <property type="entry name" value="Arabinose_Iso_C"/>
    <property type="match status" value="1"/>
</dbReference>
<dbReference type="GO" id="GO:0046872">
    <property type="term" value="F:metal ion binding"/>
    <property type="evidence" value="ECO:0007669"/>
    <property type="project" value="UniProtKB-KW"/>
</dbReference>
<dbReference type="InterPro" id="IPR009015">
    <property type="entry name" value="Fucose_isomerase_N/cen_sf"/>
</dbReference>
<dbReference type="RefSeq" id="WP_307264509.1">
    <property type="nucleotide sequence ID" value="NZ_JAUSVL010000001.1"/>
</dbReference>
<accession>A0AAE3VJN4</accession>
<dbReference type="SUPFAM" id="SSF53743">
    <property type="entry name" value="FucI/AraA N-terminal and middle domains"/>
    <property type="match status" value="1"/>
</dbReference>
<keyword evidence="1" id="KW-0479">Metal-binding</keyword>
<evidence type="ECO:0000256" key="3">
    <source>
        <dbReference type="ARBA" id="ARBA00023211"/>
    </source>
</evidence>
<reference evidence="7" key="1">
    <citation type="submission" date="2023-07" db="EMBL/GenBank/DDBJ databases">
        <title>Genomic Encyclopedia of Type Strains, Phase IV (KMG-IV): sequencing the most valuable type-strain genomes for metagenomic binning, comparative biology and taxonomic classification.</title>
        <authorList>
            <person name="Goeker M."/>
        </authorList>
    </citation>
    <scope>NUCLEOTIDE SEQUENCE</scope>
    <source>
        <strain evidence="7">DSM 24202</strain>
    </source>
</reference>
<feature type="domain" description="L-arabinose isomerase C-terminal" evidence="6">
    <location>
        <begin position="343"/>
        <end position="482"/>
    </location>
</feature>
<dbReference type="GO" id="GO:0005829">
    <property type="term" value="C:cytosol"/>
    <property type="evidence" value="ECO:0007669"/>
    <property type="project" value="TreeGrafter"/>
</dbReference>
<name>A0AAE3VJN4_9BACT</name>
<dbReference type="SUPFAM" id="SSF50443">
    <property type="entry name" value="FucI/AraA C-terminal domain-like"/>
    <property type="match status" value="1"/>
</dbReference>
<keyword evidence="4 7" id="KW-0413">Isomerase</keyword>
<dbReference type="AlphaFoldDB" id="A0AAE3VJN4"/>
<dbReference type="InterPro" id="IPR003762">
    <property type="entry name" value="Lara_isomerase"/>
</dbReference>
<evidence type="ECO:0000313" key="8">
    <source>
        <dbReference type="Proteomes" id="UP001238163"/>
    </source>
</evidence>
<dbReference type="InterPro" id="IPR024664">
    <property type="entry name" value="Ara_Isoase_C"/>
</dbReference>
<keyword evidence="8" id="KW-1185">Reference proteome</keyword>
<evidence type="ECO:0000256" key="2">
    <source>
        <dbReference type="ARBA" id="ARBA00022935"/>
    </source>
</evidence>
<keyword evidence="2" id="KW-0054">Arabinose catabolism</keyword>